<dbReference type="Proteomes" id="UP000053989">
    <property type="component" value="Unassembled WGS sequence"/>
</dbReference>
<evidence type="ECO:0000256" key="1">
    <source>
        <dbReference type="SAM" id="MobiDB-lite"/>
    </source>
</evidence>
<accession>A0A0C3DUU0</accession>
<reference evidence="3" key="2">
    <citation type="submission" date="2015-01" db="EMBL/GenBank/DDBJ databases">
        <title>Evolutionary Origins and Diversification of the Mycorrhizal Mutualists.</title>
        <authorList>
            <consortium name="DOE Joint Genome Institute"/>
            <consortium name="Mycorrhizal Genomics Consortium"/>
            <person name="Kohler A."/>
            <person name="Kuo A."/>
            <person name="Nagy L.G."/>
            <person name="Floudas D."/>
            <person name="Copeland A."/>
            <person name="Barry K.W."/>
            <person name="Cichocki N."/>
            <person name="Veneault-Fourrey C."/>
            <person name="LaButti K."/>
            <person name="Lindquist E.A."/>
            <person name="Lipzen A."/>
            <person name="Lundell T."/>
            <person name="Morin E."/>
            <person name="Murat C."/>
            <person name="Riley R."/>
            <person name="Ohm R."/>
            <person name="Sun H."/>
            <person name="Tunlid A."/>
            <person name="Henrissat B."/>
            <person name="Grigoriev I.V."/>
            <person name="Hibbett D.S."/>
            <person name="Martin F."/>
        </authorList>
    </citation>
    <scope>NUCLEOTIDE SEQUENCE [LARGE SCALE GENOMIC DNA]</scope>
    <source>
        <strain evidence="3">Foug A</strain>
    </source>
</reference>
<evidence type="ECO:0000313" key="2">
    <source>
        <dbReference type="EMBL" id="KIM59701.1"/>
    </source>
</evidence>
<sequence>MSALLTTPPPLMAHHSAQCHACSTLVVLQDATNTNLRTGKRSVGYMQPYSTKRVTFPTSSARSQVSDPQLQKLLTPRPSIFSKAPPTILMSSAARSQDQGLDLKVREPEHPYLQGVVPFPYSLLDSDGDIEMLDGTYYPRASNMNLPIPYPVPSLSTPPSLMCKRRSAGSVSSFAVPSSGRDKWKSAKRKARKSQLHAEDMWWLRVIHRSILHALGESDPTASPSQTSASDGNGEVRRTCCNSFQAQDLLLAGRISQKMLNCRCHSAAMIDDHEEKTAAWLYSLLAVSSLPPTLVTSALASHAPTSGCRAGLDPQNMSATLSSNSGTVLELADPLCPDANVSHRSKLSIPILVPPSRNRGDFQMLPWPLGPALRNTITPPPSPVKSRRSLSFPLLPPKPPTPRTLRTLTMSQLVASLTLAHRKRSGLRPRNSKSSSKRSSKDREKDAHCTGEPASHRSGVFMNVQRHQHADRRSPLSCVAYVDELSC</sequence>
<dbReference type="HOGENOM" id="CLU_039752_0_0_1"/>
<feature type="compositionally biased region" description="Basic and acidic residues" evidence="1">
    <location>
        <begin position="439"/>
        <end position="449"/>
    </location>
</feature>
<dbReference type="EMBL" id="KN822070">
    <property type="protein sequence ID" value="KIM59701.1"/>
    <property type="molecule type" value="Genomic_DNA"/>
</dbReference>
<feature type="region of interest" description="Disordered" evidence="1">
    <location>
        <begin position="378"/>
        <end position="403"/>
    </location>
</feature>
<dbReference type="AlphaFoldDB" id="A0A0C3DUU0"/>
<evidence type="ECO:0000313" key="3">
    <source>
        <dbReference type="Proteomes" id="UP000053989"/>
    </source>
</evidence>
<protein>
    <submittedName>
        <fullName evidence="2">Uncharacterized protein</fullName>
    </submittedName>
</protein>
<proteinExistence type="predicted"/>
<feature type="region of interest" description="Disordered" evidence="1">
    <location>
        <begin position="419"/>
        <end position="459"/>
    </location>
</feature>
<dbReference type="InParanoid" id="A0A0C3DUU0"/>
<keyword evidence="3" id="KW-1185">Reference proteome</keyword>
<name>A0A0C3DUU0_9AGAM</name>
<reference evidence="2 3" key="1">
    <citation type="submission" date="2014-04" db="EMBL/GenBank/DDBJ databases">
        <authorList>
            <consortium name="DOE Joint Genome Institute"/>
            <person name="Kuo A."/>
            <person name="Kohler A."/>
            <person name="Nagy L.G."/>
            <person name="Floudas D."/>
            <person name="Copeland A."/>
            <person name="Barry K.W."/>
            <person name="Cichocki N."/>
            <person name="Veneault-Fourrey C."/>
            <person name="LaButti K."/>
            <person name="Lindquist E.A."/>
            <person name="Lipzen A."/>
            <person name="Lundell T."/>
            <person name="Morin E."/>
            <person name="Murat C."/>
            <person name="Sun H."/>
            <person name="Tunlid A."/>
            <person name="Henrissat B."/>
            <person name="Grigoriev I.V."/>
            <person name="Hibbett D.S."/>
            <person name="Martin F."/>
            <person name="Nordberg H.P."/>
            <person name="Cantor M.N."/>
            <person name="Hua S.X."/>
        </authorList>
    </citation>
    <scope>NUCLEOTIDE SEQUENCE [LARGE SCALE GENOMIC DNA]</scope>
    <source>
        <strain evidence="2 3">Foug A</strain>
    </source>
</reference>
<organism evidence="2 3">
    <name type="scientific">Scleroderma citrinum Foug A</name>
    <dbReference type="NCBI Taxonomy" id="1036808"/>
    <lineage>
        <taxon>Eukaryota</taxon>
        <taxon>Fungi</taxon>
        <taxon>Dikarya</taxon>
        <taxon>Basidiomycota</taxon>
        <taxon>Agaricomycotina</taxon>
        <taxon>Agaricomycetes</taxon>
        <taxon>Agaricomycetidae</taxon>
        <taxon>Boletales</taxon>
        <taxon>Sclerodermatineae</taxon>
        <taxon>Sclerodermataceae</taxon>
        <taxon>Scleroderma</taxon>
    </lineage>
</organism>
<gene>
    <name evidence="2" type="ORF">SCLCIDRAFT_1217473</name>
</gene>
<feature type="compositionally biased region" description="Basic residues" evidence="1">
    <location>
        <begin position="420"/>
        <end position="438"/>
    </location>
</feature>
<dbReference type="OrthoDB" id="3228154at2759"/>